<evidence type="ECO:0000313" key="2">
    <source>
        <dbReference type="EMBL" id="KAK7468525.1"/>
    </source>
</evidence>
<gene>
    <name evidence="2" type="ORF">VKT23_003029</name>
</gene>
<organism evidence="2 3">
    <name type="scientific">Marasmiellus scandens</name>
    <dbReference type="NCBI Taxonomy" id="2682957"/>
    <lineage>
        <taxon>Eukaryota</taxon>
        <taxon>Fungi</taxon>
        <taxon>Dikarya</taxon>
        <taxon>Basidiomycota</taxon>
        <taxon>Agaricomycotina</taxon>
        <taxon>Agaricomycetes</taxon>
        <taxon>Agaricomycetidae</taxon>
        <taxon>Agaricales</taxon>
        <taxon>Marasmiineae</taxon>
        <taxon>Omphalotaceae</taxon>
        <taxon>Marasmiellus</taxon>
    </lineage>
</organism>
<feature type="region of interest" description="Disordered" evidence="1">
    <location>
        <begin position="487"/>
        <end position="514"/>
    </location>
</feature>
<comment type="caution">
    <text evidence="2">The sequence shown here is derived from an EMBL/GenBank/DDBJ whole genome shotgun (WGS) entry which is preliminary data.</text>
</comment>
<feature type="compositionally biased region" description="Polar residues" evidence="1">
    <location>
        <begin position="562"/>
        <end position="580"/>
    </location>
</feature>
<feature type="compositionally biased region" description="Pro residues" evidence="1">
    <location>
        <begin position="586"/>
        <end position="596"/>
    </location>
</feature>
<protein>
    <recommendedName>
        <fullName evidence="4">CTLH domain-containing protein</fullName>
    </recommendedName>
</protein>
<dbReference type="EMBL" id="JBANRG010000003">
    <property type="protein sequence ID" value="KAK7468525.1"/>
    <property type="molecule type" value="Genomic_DNA"/>
</dbReference>
<sequence length="596" mass="64707">MTRSSKKDERRIDQEDAHAILDVLQLIDSDGLLDRVFNTNSLRSLLQQSASFSDLKATVHSLVPIHAHPRARPSKPAAHQLSFCNLALSLLDQAASHSLQLPLDRDSLIAEPSSPSSAYISPRYALAQHLPSGTYWSSLTDRNLKDLAKGHAELVSVLPSPLNTSLDDVPTLGSYNKPVPAPSRSILLDPHKVSHGHFLDYGIWASFAPSFDQDGVELGRKQLGEFYYDRQQRRTRKQIAIDRFNQQDQPMEEHSFDQDLLPPEQVAQLKGVLDSLQLESAVTELLDRNRKALQRLQFLQYLRLTSDPNSTVEQGSEEWDTAQGIMDSLTLLASLRPRSTTDDLSPLIPSPAALHLLHRTLPLSPSPGWHGNLPPTRSTALRDDSTIKVRPGTTIPAPTPVTATPAATNPYSGYQYSHYRTTTPSAAAATSSSTSSYIQYKPTQTSYYQGATAYAPQASTSQTPYYAQQPYGVAGWYNAYNPTGTTTTATNGTGTGSGSGGRGTPQPGVATPAPSYSSFFSNSLSSSLMGLRTPAVGNTVLNNKTGTPTPTAPTLPAHLQTRQTPQNGTTVTSYYQNWGQPQTTSPTPPPGTPVPR</sequence>
<dbReference type="Proteomes" id="UP001498398">
    <property type="component" value="Unassembled WGS sequence"/>
</dbReference>
<accession>A0ABR1JWQ5</accession>
<reference evidence="2 3" key="1">
    <citation type="submission" date="2024-01" db="EMBL/GenBank/DDBJ databases">
        <title>A draft genome for the cacao thread blight pathogen Marasmiellus scandens.</title>
        <authorList>
            <person name="Baruah I.K."/>
            <person name="Leung J."/>
            <person name="Bukari Y."/>
            <person name="Amoako-Attah I."/>
            <person name="Meinhardt L.W."/>
            <person name="Bailey B.A."/>
            <person name="Cohen S.P."/>
        </authorList>
    </citation>
    <scope>NUCLEOTIDE SEQUENCE [LARGE SCALE GENOMIC DNA]</scope>
    <source>
        <strain evidence="2 3">GH-19</strain>
    </source>
</reference>
<name>A0ABR1JWQ5_9AGAR</name>
<proteinExistence type="predicted"/>
<evidence type="ECO:0000256" key="1">
    <source>
        <dbReference type="SAM" id="MobiDB-lite"/>
    </source>
</evidence>
<feature type="compositionally biased region" description="Gly residues" evidence="1">
    <location>
        <begin position="493"/>
        <end position="503"/>
    </location>
</feature>
<evidence type="ECO:0008006" key="4">
    <source>
        <dbReference type="Google" id="ProtNLM"/>
    </source>
</evidence>
<keyword evidence="3" id="KW-1185">Reference proteome</keyword>
<evidence type="ECO:0000313" key="3">
    <source>
        <dbReference type="Proteomes" id="UP001498398"/>
    </source>
</evidence>
<feature type="region of interest" description="Disordered" evidence="1">
    <location>
        <begin position="562"/>
        <end position="596"/>
    </location>
</feature>